<dbReference type="InterPro" id="IPR014529">
    <property type="entry name" value="UCP026631"/>
</dbReference>
<feature type="domain" description="YdbS-like PH" evidence="2">
    <location>
        <begin position="72"/>
        <end position="149"/>
    </location>
</feature>
<comment type="caution">
    <text evidence="3">The sequence shown here is derived from an EMBL/GenBank/DDBJ whole genome shotgun (WGS) entry which is preliminary data.</text>
</comment>
<feature type="transmembrane region" description="Helical" evidence="1">
    <location>
        <begin position="197"/>
        <end position="215"/>
    </location>
</feature>
<dbReference type="RefSeq" id="WP_341696670.1">
    <property type="nucleotide sequence ID" value="NZ_JBBYHR010000004.1"/>
</dbReference>
<feature type="domain" description="YdbS-like PH" evidence="2">
    <location>
        <begin position="419"/>
        <end position="481"/>
    </location>
</feature>
<dbReference type="PANTHER" id="PTHR34473:SF2">
    <property type="entry name" value="UPF0699 TRANSMEMBRANE PROTEIN YDBT"/>
    <property type="match status" value="1"/>
</dbReference>
<feature type="transmembrane region" description="Helical" evidence="1">
    <location>
        <begin position="48"/>
        <end position="67"/>
    </location>
</feature>
<dbReference type="Proteomes" id="UP001464555">
    <property type="component" value="Unassembled WGS sequence"/>
</dbReference>
<dbReference type="PANTHER" id="PTHR34473">
    <property type="entry name" value="UPF0699 TRANSMEMBRANE PROTEIN YDBS"/>
    <property type="match status" value="1"/>
</dbReference>
<dbReference type="InterPro" id="IPR005182">
    <property type="entry name" value="YdbS-like_PH"/>
</dbReference>
<feature type="domain" description="YdbS-like PH" evidence="2">
    <location>
        <begin position="265"/>
        <end position="337"/>
    </location>
</feature>
<feature type="transmembrane region" description="Helical" evidence="1">
    <location>
        <begin position="12"/>
        <end position="36"/>
    </location>
</feature>
<feature type="transmembrane region" description="Helical" evidence="1">
    <location>
        <begin position="399"/>
        <end position="418"/>
    </location>
</feature>
<evidence type="ECO:0000313" key="4">
    <source>
        <dbReference type="Proteomes" id="UP001464555"/>
    </source>
</evidence>
<feature type="transmembrane region" description="Helical" evidence="1">
    <location>
        <begin position="235"/>
        <end position="259"/>
    </location>
</feature>
<dbReference type="Pfam" id="PF03703">
    <property type="entry name" value="bPH_2"/>
    <property type="match status" value="3"/>
</dbReference>
<dbReference type="PIRSF" id="PIRSF026631">
    <property type="entry name" value="UCP026631"/>
    <property type="match status" value="1"/>
</dbReference>
<proteinExistence type="predicted"/>
<keyword evidence="1" id="KW-1133">Transmembrane helix</keyword>
<reference evidence="3 4" key="1">
    <citation type="submission" date="2024-04" db="EMBL/GenBank/DDBJ databases">
        <title>Flavobacterium sp. DGU11 16S ribosomal RNA gene Genome sequencing and assembly.</title>
        <authorList>
            <person name="Park S."/>
        </authorList>
    </citation>
    <scope>NUCLEOTIDE SEQUENCE [LARGE SCALE GENOMIC DNA]</scope>
    <source>
        <strain evidence="3 4">DGU11</strain>
    </source>
</reference>
<protein>
    <submittedName>
        <fullName evidence="3">PH domain-containing protein</fullName>
    </submittedName>
</protein>
<name>A0ABU9HW10_9FLAO</name>
<keyword evidence="4" id="KW-1185">Reference proteome</keyword>
<gene>
    <name evidence="3" type="ORF">AAEO56_08790</name>
</gene>
<keyword evidence="1" id="KW-0472">Membrane</keyword>
<evidence type="ECO:0000313" key="3">
    <source>
        <dbReference type="EMBL" id="MEL1244353.1"/>
    </source>
</evidence>
<evidence type="ECO:0000259" key="2">
    <source>
        <dbReference type="Pfam" id="PF03703"/>
    </source>
</evidence>
<evidence type="ECO:0000256" key="1">
    <source>
        <dbReference type="SAM" id="Phobius"/>
    </source>
</evidence>
<accession>A0ABU9HW10</accession>
<sequence length="506" mass="57522">MNNDFSQPQRQSLVGVVIMFGNTFQKTVRALWPILIIWVLKINEFNKAYLGLGALAVFILVAVIAYFRYLNFTFQLDEENEEFVIKEGIFNKSRLAIPLDKIQQVNINQSLLQRIIGVHALEVDTAGTGKKEVSIKAISHDLATSLKERLLDGSRDSKSVAIEDTDFYIAPQDSTKGHPFIKISLLSLIKTGLTSNYVRTFALLLAFVITTFQHIDEYGNLVGFNSGSLDNYITGAVMLKFLAFIVIGVMALILVINLVRTIFKYFGYKITKQRDSLLLSYGLINTKSTILRPDKVQIVTVTRNYFQKKLDIQDLKIRQASNKEANNQDQKKTAIEIPGCNNSEKDILLEFLLGEVPVRGVMLKPNIRKMLVPTVMFLIIPLSAYFWVGNTVGPEVYNFILFVPVYVLLVGIMIYFAFRHSRLFVNNDFIIRQSGAWDIDNDFIAPHRIQTISVTQYFWQKGSDIGIVSLHTAGGTISFGLANYTRLKQFVNYWLYQVETGKKNWM</sequence>
<keyword evidence="1" id="KW-0812">Transmembrane</keyword>
<dbReference type="EMBL" id="JBBYHR010000004">
    <property type="protein sequence ID" value="MEL1244353.1"/>
    <property type="molecule type" value="Genomic_DNA"/>
</dbReference>
<organism evidence="3 4">
    <name type="scientific">Flavobacterium arundinis</name>
    <dbReference type="NCBI Taxonomy" id="3139143"/>
    <lineage>
        <taxon>Bacteria</taxon>
        <taxon>Pseudomonadati</taxon>
        <taxon>Bacteroidota</taxon>
        <taxon>Flavobacteriia</taxon>
        <taxon>Flavobacteriales</taxon>
        <taxon>Flavobacteriaceae</taxon>
        <taxon>Flavobacterium</taxon>
    </lineage>
</organism>
<feature type="transmembrane region" description="Helical" evidence="1">
    <location>
        <begin position="370"/>
        <end position="387"/>
    </location>
</feature>